<dbReference type="PROSITE" id="PS50090">
    <property type="entry name" value="MYB_LIKE"/>
    <property type="match status" value="2"/>
</dbReference>
<feature type="region of interest" description="Disordered" evidence="1">
    <location>
        <begin position="484"/>
        <end position="506"/>
    </location>
</feature>
<dbReference type="Gene3D" id="1.10.10.60">
    <property type="entry name" value="Homeodomain-like"/>
    <property type="match status" value="2"/>
</dbReference>
<organism evidence="3 4">
    <name type="scientific">Stephanodiscus triporus</name>
    <dbReference type="NCBI Taxonomy" id="2934178"/>
    <lineage>
        <taxon>Eukaryota</taxon>
        <taxon>Sar</taxon>
        <taxon>Stramenopiles</taxon>
        <taxon>Ochrophyta</taxon>
        <taxon>Bacillariophyta</taxon>
        <taxon>Coscinodiscophyceae</taxon>
        <taxon>Thalassiosirophycidae</taxon>
        <taxon>Stephanodiscales</taxon>
        <taxon>Stephanodiscaceae</taxon>
        <taxon>Stephanodiscus</taxon>
    </lineage>
</organism>
<feature type="domain" description="Myb-like" evidence="2">
    <location>
        <begin position="660"/>
        <end position="712"/>
    </location>
</feature>
<dbReference type="Proteomes" id="UP001530315">
    <property type="component" value="Unassembled WGS sequence"/>
</dbReference>
<feature type="region of interest" description="Disordered" evidence="1">
    <location>
        <begin position="229"/>
        <end position="272"/>
    </location>
</feature>
<name>A0ABD3NWT7_9STRA</name>
<evidence type="ECO:0000313" key="4">
    <source>
        <dbReference type="Proteomes" id="UP001530315"/>
    </source>
</evidence>
<feature type="compositionally biased region" description="Basic residues" evidence="1">
    <location>
        <begin position="833"/>
        <end position="855"/>
    </location>
</feature>
<feature type="compositionally biased region" description="Low complexity" evidence="1">
    <location>
        <begin position="329"/>
        <end position="339"/>
    </location>
</feature>
<evidence type="ECO:0000256" key="1">
    <source>
        <dbReference type="SAM" id="MobiDB-lite"/>
    </source>
</evidence>
<dbReference type="CDD" id="cd00167">
    <property type="entry name" value="SANT"/>
    <property type="match status" value="2"/>
</dbReference>
<sequence length="1230" mass="131745">MTHEDDDVSYHLTSDEGEDDDDDDEEEDKDDDDDDDGGGEVDDEGDGEEGEGGGEDVTGGMEEASVKGETSASGIPSSSPVEGPTSSSRLSSPSVTMLGGGDGSDDFSGRPPFLDGKTNDDHYYDEGKEEDLFEILVDEIEELMEEDLEAAAMASFIGGPGADNTSCVVSGESSAVPLRAGGGGGGGCGGGSNNRGVAVGAIGRGPSSRGPGGTAGAVMGTVQQRAITTPGVSTKKKKSTITVVNTPPPCSAGGGGGGRADGDDATTSGGGAIEVPAVSRDQMARLRCIMARHHQLLLQQATLSVRAAYVQKVRKDGVGQSKVLSIANPSPATTTANASKRPVAKKGEYSTLPESRLDTRSLTFCINPYADSGCSYPNDFFGGETPEELSESLDGAVGMLQDLEQNWKDAVRNSIQLPPIAAPPTAVSSQAHGTGGRHLKLGESSKNNNNITAANTIAGIMSESQTGCSRRLTRSAFTKTLLERESEMNNSSTGSSLGDKALSSPAKHPQSSLLTALHATNRISVFDVRGLSRLKETFSALDNSVKDIQMGREKGKNEDGINILSPELCFVVYKDRRLVSGYVHFCVMISNSSSTLTLDTYLSQHGKACEVLLKHARAEIDMNCLPGGTPDLGICLTHAPEAFDEPDKVNRPLTKKQGDELRRNRHTFTAGEDNLILRGVNLYGEKEWCLVSDRFLPDRAVNSISQRYNKLCFLIYKANGIEIDEKGKLAPIPTFPKGFTYDVAKSANIKPARAPTTMNVHRWTLEEDIAILKAVPVMGNLWAEICTRLMPHRDRGHIRKRYQVLQRRIPKGITKMNMKYLKRSGEQLAKSPRSPKRAKALHPPPKKRETKKKTTPKSASHSPARIFQLAAQAHKHQPPTSPINDSAAGQHASSSNHASRALFQALETVQSEGFETSPETRNIASVLGGFSQGSRLNSFQPPEHEENSHMGVEKILGNSDDWSQASGMQRLIEAGAAESNFVRGMPSHVGDDLPMYQIHDGEASGLSVINGEHHAVADGEEFERKSILASVLSNARKRQSATEFPSTPTKFASPSRQNALHAPEGCPTSIPSPAISFNLETPAKEGLDTKGELSMNQEFFEYFMSEKSRNGAADIAFSSPPKTSMLMSPIKIGKMMPATPLSQYGALESISGPLDGDNSLFDAVDALKELSNSTPNTPSKLLHPRDGTQSSAHCNTKYSEVDEDRAVSRKKPKTSFFGQVKAKVGERKTG</sequence>
<feature type="region of interest" description="Disordered" evidence="1">
    <location>
        <begin position="1"/>
        <end position="125"/>
    </location>
</feature>
<evidence type="ECO:0000259" key="2">
    <source>
        <dbReference type="PROSITE" id="PS50090"/>
    </source>
</evidence>
<dbReference type="InterPro" id="IPR050560">
    <property type="entry name" value="MYB_TF"/>
</dbReference>
<feature type="domain" description="Myb-like" evidence="2">
    <location>
        <begin position="762"/>
        <end position="806"/>
    </location>
</feature>
<feature type="compositionally biased region" description="Polar residues" evidence="1">
    <location>
        <begin position="1041"/>
        <end position="1058"/>
    </location>
</feature>
<accession>A0ABD3NWT7</accession>
<dbReference type="SMART" id="SM00717">
    <property type="entry name" value="SANT"/>
    <property type="match status" value="2"/>
</dbReference>
<feature type="compositionally biased region" description="Polar residues" evidence="1">
    <location>
        <begin position="1187"/>
        <end position="1198"/>
    </location>
</feature>
<evidence type="ECO:0000313" key="3">
    <source>
        <dbReference type="EMBL" id="KAL3780365.1"/>
    </source>
</evidence>
<dbReference type="PANTHER" id="PTHR45614">
    <property type="entry name" value="MYB PROTEIN-RELATED"/>
    <property type="match status" value="1"/>
</dbReference>
<protein>
    <recommendedName>
        <fullName evidence="2">Myb-like domain-containing protein</fullName>
    </recommendedName>
</protein>
<feature type="compositionally biased region" description="Low complexity" evidence="1">
    <location>
        <begin position="76"/>
        <end position="94"/>
    </location>
</feature>
<feature type="region of interest" description="Disordered" evidence="1">
    <location>
        <begin position="1171"/>
        <end position="1230"/>
    </location>
</feature>
<dbReference type="Pfam" id="PF00249">
    <property type="entry name" value="Myb_DNA-binding"/>
    <property type="match status" value="1"/>
</dbReference>
<dbReference type="SUPFAM" id="SSF46689">
    <property type="entry name" value="Homeodomain-like"/>
    <property type="match status" value="1"/>
</dbReference>
<dbReference type="AlphaFoldDB" id="A0ABD3NWT7"/>
<feature type="region of interest" description="Disordered" evidence="1">
    <location>
        <begin position="329"/>
        <end position="352"/>
    </location>
</feature>
<reference evidence="3 4" key="1">
    <citation type="submission" date="2024-10" db="EMBL/GenBank/DDBJ databases">
        <title>Updated reference genomes for cyclostephanoid diatoms.</title>
        <authorList>
            <person name="Roberts W.R."/>
            <person name="Alverson A.J."/>
        </authorList>
    </citation>
    <scope>NUCLEOTIDE SEQUENCE [LARGE SCALE GENOMIC DNA]</scope>
    <source>
        <strain evidence="3 4">AJA276-08</strain>
    </source>
</reference>
<feature type="region of interest" description="Disordered" evidence="1">
    <location>
        <begin position="1036"/>
        <end position="1076"/>
    </location>
</feature>
<keyword evidence="4" id="KW-1185">Reference proteome</keyword>
<dbReference type="InterPro" id="IPR009057">
    <property type="entry name" value="Homeodomain-like_sf"/>
</dbReference>
<gene>
    <name evidence="3" type="ORF">ACHAW5_007123</name>
</gene>
<dbReference type="EMBL" id="JALLAZ020001116">
    <property type="protein sequence ID" value="KAL3780365.1"/>
    <property type="molecule type" value="Genomic_DNA"/>
</dbReference>
<dbReference type="InterPro" id="IPR001005">
    <property type="entry name" value="SANT/Myb"/>
</dbReference>
<feature type="compositionally biased region" description="Acidic residues" evidence="1">
    <location>
        <begin position="15"/>
        <end position="54"/>
    </location>
</feature>
<proteinExistence type="predicted"/>
<feature type="region of interest" description="Disordered" evidence="1">
    <location>
        <begin position="423"/>
        <end position="448"/>
    </location>
</feature>
<comment type="caution">
    <text evidence="3">The sequence shown here is derived from an EMBL/GenBank/DDBJ whole genome shotgun (WGS) entry which is preliminary data.</text>
</comment>
<feature type="region of interest" description="Disordered" evidence="1">
    <location>
        <begin position="825"/>
        <end position="897"/>
    </location>
</feature>